<dbReference type="Proteomes" id="UP000518752">
    <property type="component" value="Unassembled WGS sequence"/>
</dbReference>
<evidence type="ECO:0000313" key="1">
    <source>
        <dbReference type="EMBL" id="KAF5344623.1"/>
    </source>
</evidence>
<keyword evidence="2" id="KW-1185">Reference proteome</keyword>
<gene>
    <name evidence="1" type="ORF">D9757_013901</name>
</gene>
<organism evidence="1 2">
    <name type="scientific">Collybiopsis confluens</name>
    <dbReference type="NCBI Taxonomy" id="2823264"/>
    <lineage>
        <taxon>Eukaryota</taxon>
        <taxon>Fungi</taxon>
        <taxon>Dikarya</taxon>
        <taxon>Basidiomycota</taxon>
        <taxon>Agaricomycotina</taxon>
        <taxon>Agaricomycetes</taxon>
        <taxon>Agaricomycetidae</taxon>
        <taxon>Agaricales</taxon>
        <taxon>Marasmiineae</taxon>
        <taxon>Omphalotaceae</taxon>
        <taxon>Collybiopsis</taxon>
    </lineage>
</organism>
<comment type="caution">
    <text evidence="1">The sequence shown here is derived from an EMBL/GenBank/DDBJ whole genome shotgun (WGS) entry which is preliminary data.</text>
</comment>
<evidence type="ECO:0000313" key="2">
    <source>
        <dbReference type="Proteomes" id="UP000518752"/>
    </source>
</evidence>
<dbReference type="AlphaFoldDB" id="A0A8H5FQ64"/>
<protein>
    <submittedName>
        <fullName evidence="1">Uncharacterized protein</fullName>
    </submittedName>
</protein>
<name>A0A8H5FQ64_9AGAR</name>
<reference evidence="1 2" key="1">
    <citation type="journal article" date="2020" name="ISME J.">
        <title>Uncovering the hidden diversity of litter-decomposition mechanisms in mushroom-forming fungi.</title>
        <authorList>
            <person name="Floudas D."/>
            <person name="Bentzer J."/>
            <person name="Ahren D."/>
            <person name="Johansson T."/>
            <person name="Persson P."/>
            <person name="Tunlid A."/>
        </authorList>
    </citation>
    <scope>NUCLEOTIDE SEQUENCE [LARGE SCALE GENOMIC DNA]</scope>
    <source>
        <strain evidence="1 2">CBS 406.79</strain>
    </source>
</reference>
<proteinExistence type="predicted"/>
<sequence length="66" mass="7631">MTSMEEQIQSFAVIMSASFASSRGSFKFYPHHSKYKSSSESEELQWLVVDVRTYGEGHFNKEIKYA</sequence>
<dbReference type="EMBL" id="JAACJN010000399">
    <property type="protein sequence ID" value="KAF5344623.1"/>
    <property type="molecule type" value="Genomic_DNA"/>
</dbReference>
<accession>A0A8H5FQ64</accession>